<dbReference type="InterPro" id="IPR029026">
    <property type="entry name" value="tRNA_m1G_MTases_N"/>
</dbReference>
<dbReference type="Pfam" id="PF00588">
    <property type="entry name" value="SpoU_methylase"/>
    <property type="match status" value="1"/>
</dbReference>
<dbReference type="InterPro" id="IPR033671">
    <property type="entry name" value="TrmH"/>
</dbReference>
<gene>
    <name evidence="8" type="ORF">A2903_01570</name>
</gene>
<comment type="caution">
    <text evidence="8">The sequence shown here is derived from an EMBL/GenBank/DDBJ whole genome shotgun (WGS) entry which is preliminary data.</text>
</comment>
<keyword evidence="5" id="KW-0819">tRNA processing</keyword>
<dbReference type="GO" id="GO:0000049">
    <property type="term" value="F:tRNA binding"/>
    <property type="evidence" value="ECO:0007669"/>
    <property type="project" value="UniProtKB-KW"/>
</dbReference>
<dbReference type="AlphaFoldDB" id="A0A1F6WMN3"/>
<dbReference type="InterPro" id="IPR029028">
    <property type="entry name" value="Alpha/beta_knot_MTases"/>
</dbReference>
<dbReference type="Gene3D" id="3.40.1280.10">
    <property type="match status" value="1"/>
</dbReference>
<dbReference type="PANTHER" id="PTHR43453">
    <property type="entry name" value="RRNA METHYLASE-LIKE"/>
    <property type="match status" value="1"/>
</dbReference>
<proteinExistence type="predicted"/>
<dbReference type="GO" id="GO:0008173">
    <property type="term" value="F:RNA methyltransferase activity"/>
    <property type="evidence" value="ECO:0007669"/>
    <property type="project" value="InterPro"/>
</dbReference>
<dbReference type="InterPro" id="IPR001537">
    <property type="entry name" value="SpoU_MeTrfase"/>
</dbReference>
<dbReference type="Proteomes" id="UP000178184">
    <property type="component" value="Unassembled WGS sequence"/>
</dbReference>
<evidence type="ECO:0000256" key="3">
    <source>
        <dbReference type="ARBA" id="ARBA00022679"/>
    </source>
</evidence>
<keyword evidence="4" id="KW-0949">S-adenosyl-L-methionine</keyword>
<dbReference type="GO" id="GO:0002938">
    <property type="term" value="P:tRNA guanine ribose methylation"/>
    <property type="evidence" value="ECO:0007669"/>
    <property type="project" value="TreeGrafter"/>
</dbReference>
<accession>A0A1F6WMN3</accession>
<evidence type="ECO:0000256" key="1">
    <source>
        <dbReference type="ARBA" id="ARBA00022555"/>
    </source>
</evidence>
<evidence type="ECO:0000256" key="2">
    <source>
        <dbReference type="ARBA" id="ARBA00022603"/>
    </source>
</evidence>
<keyword evidence="3" id="KW-0808">Transferase</keyword>
<evidence type="ECO:0000313" key="8">
    <source>
        <dbReference type="EMBL" id="OGI83137.1"/>
    </source>
</evidence>
<dbReference type="PANTHER" id="PTHR43453:SF1">
    <property type="entry name" value="TRNA_RRNA METHYLTRANSFERASE SPOU TYPE DOMAIN-CONTAINING PROTEIN"/>
    <property type="match status" value="1"/>
</dbReference>
<keyword evidence="2" id="KW-0489">Methyltransferase</keyword>
<feature type="domain" description="tRNA/rRNA methyltransferase SpoU type" evidence="7">
    <location>
        <begin position="20"/>
        <end position="186"/>
    </location>
</feature>
<sequence>MKIPQNKPKDNPIPSRTSQITLIALDIRSSENVGSFFRTADAVGVEHIYLVGYTPNPIDKFGKADGKIAKTALGAEKTIPYSKHKTITPLLKKLKKDGFTILALEQAPNSVDYKNILNVITRERGKTSLKQTEQGESFLKLVLIVGNEVVGIQKSVLKQVDYVMEIPMRGMKESLNVSVATGVALYELTRIW</sequence>
<protein>
    <recommendedName>
        <fullName evidence="7">tRNA/rRNA methyltransferase SpoU type domain-containing protein</fullName>
    </recommendedName>
</protein>
<evidence type="ECO:0000256" key="6">
    <source>
        <dbReference type="ARBA" id="ARBA00022884"/>
    </source>
</evidence>
<keyword evidence="6" id="KW-0694">RNA-binding</keyword>
<dbReference type="STRING" id="1801764.A2903_01570"/>
<dbReference type="SUPFAM" id="SSF75217">
    <property type="entry name" value="alpha/beta knot"/>
    <property type="match status" value="1"/>
</dbReference>
<dbReference type="EMBL" id="MFUO01000037">
    <property type="protein sequence ID" value="OGI83137.1"/>
    <property type="molecule type" value="Genomic_DNA"/>
</dbReference>
<evidence type="ECO:0000259" key="7">
    <source>
        <dbReference type="Pfam" id="PF00588"/>
    </source>
</evidence>
<evidence type="ECO:0000313" key="9">
    <source>
        <dbReference type="Proteomes" id="UP000178184"/>
    </source>
</evidence>
<name>A0A1F6WMN3_9BACT</name>
<evidence type="ECO:0000256" key="4">
    <source>
        <dbReference type="ARBA" id="ARBA00022691"/>
    </source>
</evidence>
<keyword evidence="1" id="KW-0820">tRNA-binding</keyword>
<organism evidence="8 9">
    <name type="scientific">Candidatus Nomurabacteria bacterium RIFCSPLOWO2_01_FULL_33_17</name>
    <dbReference type="NCBI Taxonomy" id="1801764"/>
    <lineage>
        <taxon>Bacteria</taxon>
        <taxon>Candidatus Nomuraibacteriota</taxon>
    </lineage>
</organism>
<reference evidence="8 9" key="1">
    <citation type="journal article" date="2016" name="Nat. Commun.">
        <title>Thousands of microbial genomes shed light on interconnected biogeochemical processes in an aquifer system.</title>
        <authorList>
            <person name="Anantharaman K."/>
            <person name="Brown C.T."/>
            <person name="Hug L.A."/>
            <person name="Sharon I."/>
            <person name="Castelle C.J."/>
            <person name="Probst A.J."/>
            <person name="Thomas B.C."/>
            <person name="Singh A."/>
            <person name="Wilkins M.J."/>
            <person name="Karaoz U."/>
            <person name="Brodie E.L."/>
            <person name="Williams K.H."/>
            <person name="Hubbard S.S."/>
            <person name="Banfield J.F."/>
        </authorList>
    </citation>
    <scope>NUCLEOTIDE SEQUENCE [LARGE SCALE GENOMIC DNA]</scope>
</reference>
<evidence type="ECO:0000256" key="5">
    <source>
        <dbReference type="ARBA" id="ARBA00022694"/>
    </source>
</evidence>